<dbReference type="AlphaFoldDB" id="A0A7J8Y1B2"/>
<keyword evidence="1" id="KW-1133">Transmembrane helix</keyword>
<dbReference type="EMBL" id="JABFAA010000009">
    <property type="protein sequence ID" value="MBA0692814.1"/>
    <property type="molecule type" value="Genomic_DNA"/>
</dbReference>
<accession>A0A7J8Y1B2</accession>
<feature type="transmembrane region" description="Helical" evidence="1">
    <location>
        <begin position="12"/>
        <end position="30"/>
    </location>
</feature>
<protein>
    <submittedName>
        <fullName evidence="2">Uncharacterized protein</fullName>
    </submittedName>
</protein>
<gene>
    <name evidence="2" type="ORF">Goari_010348</name>
</gene>
<proteinExistence type="predicted"/>
<keyword evidence="3" id="KW-1185">Reference proteome</keyword>
<organism evidence="2 3">
    <name type="scientific">Gossypium aridum</name>
    <name type="common">American cotton</name>
    <name type="synonym">Erioxylum aridum</name>
    <dbReference type="NCBI Taxonomy" id="34290"/>
    <lineage>
        <taxon>Eukaryota</taxon>
        <taxon>Viridiplantae</taxon>
        <taxon>Streptophyta</taxon>
        <taxon>Embryophyta</taxon>
        <taxon>Tracheophyta</taxon>
        <taxon>Spermatophyta</taxon>
        <taxon>Magnoliopsida</taxon>
        <taxon>eudicotyledons</taxon>
        <taxon>Gunneridae</taxon>
        <taxon>Pentapetalae</taxon>
        <taxon>rosids</taxon>
        <taxon>malvids</taxon>
        <taxon>Malvales</taxon>
        <taxon>Malvaceae</taxon>
        <taxon>Malvoideae</taxon>
        <taxon>Gossypium</taxon>
    </lineage>
</organism>
<keyword evidence="1" id="KW-0812">Transmembrane</keyword>
<name>A0A7J8Y1B2_GOSAI</name>
<keyword evidence="1" id="KW-0472">Membrane</keyword>
<reference evidence="2 3" key="1">
    <citation type="journal article" date="2019" name="Genome Biol. Evol.">
        <title>Insights into the evolution of the New World diploid cottons (Gossypium, subgenus Houzingenia) based on genome sequencing.</title>
        <authorList>
            <person name="Grover C.E."/>
            <person name="Arick M.A. 2nd"/>
            <person name="Thrash A."/>
            <person name="Conover J.L."/>
            <person name="Sanders W.S."/>
            <person name="Peterson D.G."/>
            <person name="Frelichowski J.E."/>
            <person name="Scheffler J.A."/>
            <person name="Scheffler B.E."/>
            <person name="Wendel J.F."/>
        </authorList>
    </citation>
    <scope>NUCLEOTIDE SEQUENCE [LARGE SCALE GENOMIC DNA]</scope>
    <source>
        <strain evidence="2">185</strain>
        <tissue evidence="2">Leaf</tissue>
    </source>
</reference>
<evidence type="ECO:0000313" key="3">
    <source>
        <dbReference type="Proteomes" id="UP000593577"/>
    </source>
</evidence>
<evidence type="ECO:0000256" key="1">
    <source>
        <dbReference type="SAM" id="Phobius"/>
    </source>
</evidence>
<sequence>MQISQPPDGPTALLPVVITTWLLLIYRLLLGSTTITSVTSWLEEGCFTRTRSSSMGDHRMLLLEPTATILLPFRLILLLPW</sequence>
<evidence type="ECO:0000313" key="2">
    <source>
        <dbReference type="EMBL" id="MBA0692814.1"/>
    </source>
</evidence>
<dbReference type="Proteomes" id="UP000593577">
    <property type="component" value="Unassembled WGS sequence"/>
</dbReference>
<comment type="caution">
    <text evidence="2">The sequence shown here is derived from an EMBL/GenBank/DDBJ whole genome shotgun (WGS) entry which is preliminary data.</text>
</comment>